<comment type="caution">
    <text evidence="2">The sequence shown here is derived from an EMBL/GenBank/DDBJ whole genome shotgun (WGS) entry which is preliminary data.</text>
</comment>
<dbReference type="RefSeq" id="WP_188666523.1">
    <property type="nucleotide sequence ID" value="NZ_BMHV01000026.1"/>
</dbReference>
<dbReference type="EMBL" id="BMHV01000026">
    <property type="protein sequence ID" value="GGF73086.1"/>
    <property type="molecule type" value="Genomic_DNA"/>
</dbReference>
<keyword evidence="3" id="KW-1185">Reference proteome</keyword>
<evidence type="ECO:0000313" key="2">
    <source>
        <dbReference type="EMBL" id="GGF73086.1"/>
    </source>
</evidence>
<sequence>MNLRLSIPFFKKRFYLTIVGGPEQRTHTRLKEERHTHPIRSVVNILFAVGVVGGAAVLMLLNVNSG</sequence>
<proteinExistence type="predicted"/>
<dbReference type="AlphaFoldDB" id="A0A917C6N0"/>
<keyword evidence="1" id="KW-1133">Transmembrane helix</keyword>
<keyword evidence="1" id="KW-0472">Membrane</keyword>
<organism evidence="2 3">
    <name type="scientific">Terasakiella brassicae</name>
    <dbReference type="NCBI Taxonomy" id="1634917"/>
    <lineage>
        <taxon>Bacteria</taxon>
        <taxon>Pseudomonadati</taxon>
        <taxon>Pseudomonadota</taxon>
        <taxon>Alphaproteobacteria</taxon>
        <taxon>Rhodospirillales</taxon>
        <taxon>Terasakiellaceae</taxon>
        <taxon>Terasakiella</taxon>
    </lineage>
</organism>
<reference evidence="2" key="1">
    <citation type="journal article" date="2014" name="Int. J. Syst. Evol. Microbiol.">
        <title>Complete genome sequence of Corynebacterium casei LMG S-19264T (=DSM 44701T), isolated from a smear-ripened cheese.</title>
        <authorList>
            <consortium name="US DOE Joint Genome Institute (JGI-PGF)"/>
            <person name="Walter F."/>
            <person name="Albersmeier A."/>
            <person name="Kalinowski J."/>
            <person name="Ruckert C."/>
        </authorList>
    </citation>
    <scope>NUCLEOTIDE SEQUENCE</scope>
    <source>
        <strain evidence="2">CGMCC 1.15254</strain>
    </source>
</reference>
<accession>A0A917C6N0</accession>
<feature type="transmembrane region" description="Helical" evidence="1">
    <location>
        <begin position="41"/>
        <end position="61"/>
    </location>
</feature>
<name>A0A917C6N0_9PROT</name>
<gene>
    <name evidence="2" type="ORF">GCM10011332_28840</name>
</gene>
<keyword evidence="1" id="KW-0812">Transmembrane</keyword>
<evidence type="ECO:0000256" key="1">
    <source>
        <dbReference type="SAM" id="Phobius"/>
    </source>
</evidence>
<protein>
    <submittedName>
        <fullName evidence="2">Uncharacterized protein</fullName>
    </submittedName>
</protein>
<dbReference type="Proteomes" id="UP000632498">
    <property type="component" value="Unassembled WGS sequence"/>
</dbReference>
<evidence type="ECO:0000313" key="3">
    <source>
        <dbReference type="Proteomes" id="UP000632498"/>
    </source>
</evidence>
<reference evidence="2" key="2">
    <citation type="submission" date="2020-09" db="EMBL/GenBank/DDBJ databases">
        <authorList>
            <person name="Sun Q."/>
            <person name="Zhou Y."/>
        </authorList>
    </citation>
    <scope>NUCLEOTIDE SEQUENCE</scope>
    <source>
        <strain evidence="2">CGMCC 1.15254</strain>
    </source>
</reference>